<comment type="caution">
    <text evidence="9">The sequence shown here is derived from an EMBL/GenBank/DDBJ whole genome shotgun (WGS) entry which is preliminary data.</text>
</comment>
<dbReference type="InterPro" id="IPR036237">
    <property type="entry name" value="Xyl_isomerase-like_sf"/>
</dbReference>
<dbReference type="PRINTS" id="PR00688">
    <property type="entry name" value="XYLOSISMRASE"/>
</dbReference>
<sequence length="457" mass="51140">MASGNGSTNGSGTYFPNVDPVKYAGPDSRDVLAFRFYDKEAVIMGKKMKDWLRFSVCFWHTFRGSGADPFGRPTITRHFEGDDGTDSMENALRRVEAAFELFTKLGVEYYSFHDVDVAPEGATMAETHANLEKVTDRMLELQKETGVKLLWGTANLFSHPQYMNGAATNPDPLVFMRAATQVKFAMDATHKLGGEGFVFWGGREGYMHILNTDMVQEMNNYARMLKLAIAYKEKIGFSGQILVEPKPREPMKHQYDYDVQTVIGFLREHGLENDVRLNVEPNHTQLAGHEFEHDIVLAAKLGMLGSIDANTGSESLGWDTDEFITDQTRATMLCKVIIEMGGFQQGGLNFDAKVRRESTDLEDFFIAHVASMDALAKGLRNAARLISEGYLSRMLEERYAGWASSLGTQIGSGELPLDRIAEMYTTVHELEERNGKAHGTTSAKQEKFIAVFNHYIS</sequence>
<dbReference type="GO" id="GO:0046872">
    <property type="term" value="F:metal ion binding"/>
    <property type="evidence" value="ECO:0007669"/>
    <property type="project" value="UniProtKB-KW"/>
</dbReference>
<dbReference type="Proteomes" id="UP000241890">
    <property type="component" value="Unassembled WGS sequence"/>
</dbReference>
<evidence type="ECO:0000256" key="8">
    <source>
        <dbReference type="RuleBase" id="RU000609"/>
    </source>
</evidence>
<dbReference type="Gene3D" id="3.20.20.150">
    <property type="entry name" value="Divalent-metal-dependent TIM barrel enzymes"/>
    <property type="match status" value="1"/>
</dbReference>
<dbReference type="InterPro" id="IPR013452">
    <property type="entry name" value="Xylose_isom_bac"/>
</dbReference>
<evidence type="ECO:0000256" key="2">
    <source>
        <dbReference type="ARBA" id="ARBA00011958"/>
    </source>
</evidence>
<dbReference type="GO" id="GO:0009045">
    <property type="term" value="F:xylose isomerase activity"/>
    <property type="evidence" value="ECO:0007669"/>
    <property type="project" value="UniProtKB-EC"/>
</dbReference>
<dbReference type="NCBIfam" id="TIGR02630">
    <property type="entry name" value="xylose_isom_A"/>
    <property type="match status" value="1"/>
</dbReference>
<evidence type="ECO:0000313" key="9">
    <source>
        <dbReference type="EMBL" id="GBG28639.1"/>
    </source>
</evidence>
<gene>
    <name evidence="9" type="ORF">FCC1311_048602</name>
</gene>
<name>A0A2R5GE83_9STRA</name>
<keyword evidence="10" id="KW-1185">Reference proteome</keyword>
<evidence type="ECO:0000256" key="3">
    <source>
        <dbReference type="ARBA" id="ARBA00022629"/>
    </source>
</evidence>
<keyword evidence="4 8" id="KW-0479">Metal-binding</keyword>
<dbReference type="HAMAP" id="MF_00455">
    <property type="entry name" value="Xylose_isom_A"/>
    <property type="match status" value="1"/>
</dbReference>
<keyword evidence="6 8" id="KW-0119">Carbohydrate metabolism</keyword>
<evidence type="ECO:0000256" key="7">
    <source>
        <dbReference type="ARBA" id="ARBA00033659"/>
    </source>
</evidence>
<comment type="similarity">
    <text evidence="1 8">Belongs to the xylose isomerase family.</text>
</comment>
<dbReference type="EMBL" id="BEYU01000046">
    <property type="protein sequence ID" value="GBG28639.1"/>
    <property type="molecule type" value="Genomic_DNA"/>
</dbReference>
<evidence type="ECO:0000256" key="1">
    <source>
        <dbReference type="ARBA" id="ARBA00005765"/>
    </source>
</evidence>
<evidence type="ECO:0000256" key="5">
    <source>
        <dbReference type="ARBA" id="ARBA00023235"/>
    </source>
</evidence>
<dbReference type="PROSITE" id="PS51415">
    <property type="entry name" value="XYLOSE_ISOMERASE"/>
    <property type="match status" value="1"/>
</dbReference>
<dbReference type="SUPFAM" id="SSF51658">
    <property type="entry name" value="Xylose isomerase-like"/>
    <property type="match status" value="1"/>
</dbReference>
<organism evidence="9 10">
    <name type="scientific">Hondaea fermentalgiana</name>
    <dbReference type="NCBI Taxonomy" id="2315210"/>
    <lineage>
        <taxon>Eukaryota</taxon>
        <taxon>Sar</taxon>
        <taxon>Stramenopiles</taxon>
        <taxon>Bigyra</taxon>
        <taxon>Labyrinthulomycetes</taxon>
        <taxon>Thraustochytrida</taxon>
        <taxon>Thraustochytriidae</taxon>
        <taxon>Hondaea</taxon>
    </lineage>
</organism>
<dbReference type="EC" id="5.3.1.5" evidence="2 8"/>
<evidence type="ECO:0000256" key="4">
    <source>
        <dbReference type="ARBA" id="ARBA00022723"/>
    </source>
</evidence>
<dbReference type="OrthoDB" id="1730074at2759"/>
<dbReference type="NCBIfam" id="NF003998">
    <property type="entry name" value="PRK05474.1"/>
    <property type="match status" value="1"/>
</dbReference>
<accession>A0A2R5GE83</accession>
<dbReference type="PANTHER" id="PTHR48408:SF1">
    <property type="entry name" value="XYLOSE ISOMERASE"/>
    <property type="match status" value="1"/>
</dbReference>
<dbReference type="AlphaFoldDB" id="A0A2R5GE83"/>
<dbReference type="GO" id="GO:0042732">
    <property type="term" value="P:D-xylose metabolic process"/>
    <property type="evidence" value="ECO:0007669"/>
    <property type="project" value="UniProtKB-KW"/>
</dbReference>
<reference evidence="9 10" key="1">
    <citation type="submission" date="2017-12" db="EMBL/GenBank/DDBJ databases">
        <title>Sequencing, de novo assembly and annotation of complete genome of a new Thraustochytrid species, strain FCC1311.</title>
        <authorList>
            <person name="Sedici K."/>
            <person name="Godart F."/>
            <person name="Aiese Cigliano R."/>
            <person name="Sanseverino W."/>
            <person name="Barakat M."/>
            <person name="Ortet P."/>
            <person name="Marechal E."/>
            <person name="Cagnac O."/>
            <person name="Amato A."/>
        </authorList>
    </citation>
    <scope>NUCLEOTIDE SEQUENCE [LARGE SCALE GENOMIC DNA]</scope>
</reference>
<dbReference type="PANTHER" id="PTHR48408">
    <property type="match status" value="1"/>
</dbReference>
<evidence type="ECO:0000256" key="6">
    <source>
        <dbReference type="ARBA" id="ARBA00023277"/>
    </source>
</evidence>
<evidence type="ECO:0000313" key="10">
    <source>
        <dbReference type="Proteomes" id="UP000241890"/>
    </source>
</evidence>
<dbReference type="InterPro" id="IPR001998">
    <property type="entry name" value="Xylose_isomerase"/>
</dbReference>
<keyword evidence="3 8" id="KW-0859">Xylose metabolism</keyword>
<protein>
    <recommendedName>
        <fullName evidence="2 8">Xylose isomerase</fullName>
        <ecNumber evidence="2 8">5.3.1.5</ecNumber>
    </recommendedName>
</protein>
<dbReference type="InParanoid" id="A0A2R5GE83"/>
<proteinExistence type="inferred from homology"/>
<keyword evidence="5 8" id="KW-0413">Isomerase</keyword>
<comment type="catalytic activity">
    <reaction evidence="7 8">
        <text>alpha-D-xylose = alpha-D-xylulofuranose</text>
        <dbReference type="Rhea" id="RHEA:22816"/>
        <dbReference type="ChEBI" id="CHEBI:28518"/>
        <dbReference type="ChEBI" id="CHEBI:188998"/>
        <dbReference type="EC" id="5.3.1.5"/>
    </reaction>
</comment>